<gene>
    <name evidence="1" type="ORF">Mic7113_2908</name>
</gene>
<organism evidence="1 2">
    <name type="scientific">Allocoleopsis franciscana PCC 7113</name>
    <dbReference type="NCBI Taxonomy" id="1173027"/>
    <lineage>
        <taxon>Bacteria</taxon>
        <taxon>Bacillati</taxon>
        <taxon>Cyanobacteriota</taxon>
        <taxon>Cyanophyceae</taxon>
        <taxon>Coleofasciculales</taxon>
        <taxon>Coleofasciculaceae</taxon>
        <taxon>Allocoleopsis</taxon>
        <taxon>Allocoleopsis franciscana</taxon>
    </lineage>
</organism>
<dbReference type="HOGENOM" id="CLU_2494430_0_0_3"/>
<keyword evidence="2" id="KW-1185">Reference proteome</keyword>
<proteinExistence type="predicted"/>
<dbReference type="EMBL" id="CP003630">
    <property type="protein sequence ID" value="AFZ18685.1"/>
    <property type="molecule type" value="Genomic_DNA"/>
</dbReference>
<dbReference type="KEGG" id="mic:Mic7113_2908"/>
<evidence type="ECO:0000313" key="1">
    <source>
        <dbReference type="EMBL" id="AFZ18685.1"/>
    </source>
</evidence>
<dbReference type="STRING" id="1173027.Mic7113_2908"/>
<dbReference type="RefSeq" id="WP_015182834.1">
    <property type="nucleotide sequence ID" value="NC_019738.1"/>
</dbReference>
<name>K9WE66_9CYAN</name>
<dbReference type="AlphaFoldDB" id="K9WE66"/>
<accession>K9WE66</accession>
<sequence>MLKTTYYYVIDGEGFYPKQAFDNATCFNCEQEAQDIARTYGGRILALDFITESGEEWLTAESEAKVCALEEEWNRSVDIAEAELDF</sequence>
<protein>
    <submittedName>
        <fullName evidence="1">Uncharacterized protein</fullName>
    </submittedName>
</protein>
<reference evidence="1 2" key="1">
    <citation type="submission" date="2012-06" db="EMBL/GenBank/DDBJ databases">
        <title>Finished chromosome of genome of Microcoleus sp. PCC 7113.</title>
        <authorList>
            <consortium name="US DOE Joint Genome Institute"/>
            <person name="Gugger M."/>
            <person name="Coursin T."/>
            <person name="Rippka R."/>
            <person name="Tandeau De Marsac N."/>
            <person name="Huntemann M."/>
            <person name="Wei C.-L."/>
            <person name="Han J."/>
            <person name="Detter J.C."/>
            <person name="Han C."/>
            <person name="Tapia R."/>
            <person name="Chen A."/>
            <person name="Kyrpides N."/>
            <person name="Mavromatis K."/>
            <person name="Markowitz V."/>
            <person name="Szeto E."/>
            <person name="Ivanova N."/>
            <person name="Pagani I."/>
            <person name="Pati A."/>
            <person name="Goodwin L."/>
            <person name="Nordberg H.P."/>
            <person name="Cantor M.N."/>
            <person name="Hua S.X."/>
            <person name="Woyke T."/>
            <person name="Kerfeld C.A."/>
        </authorList>
    </citation>
    <scope>NUCLEOTIDE SEQUENCE [LARGE SCALE GENOMIC DNA]</scope>
    <source>
        <strain evidence="1 2">PCC 7113</strain>
    </source>
</reference>
<evidence type="ECO:0000313" key="2">
    <source>
        <dbReference type="Proteomes" id="UP000010471"/>
    </source>
</evidence>
<dbReference type="Proteomes" id="UP000010471">
    <property type="component" value="Chromosome"/>
</dbReference>